<organism evidence="16 18">
    <name type="scientific">Didymodactylos carnosus</name>
    <dbReference type="NCBI Taxonomy" id="1234261"/>
    <lineage>
        <taxon>Eukaryota</taxon>
        <taxon>Metazoa</taxon>
        <taxon>Spiralia</taxon>
        <taxon>Gnathifera</taxon>
        <taxon>Rotifera</taxon>
        <taxon>Eurotatoria</taxon>
        <taxon>Bdelloidea</taxon>
        <taxon>Philodinida</taxon>
        <taxon>Philodinidae</taxon>
        <taxon>Didymodactylos</taxon>
    </lineage>
</organism>
<dbReference type="InterPro" id="IPR001781">
    <property type="entry name" value="Znf_LIM"/>
</dbReference>
<feature type="compositionally biased region" description="Polar residues" evidence="14">
    <location>
        <begin position="190"/>
        <end position="214"/>
    </location>
</feature>
<comment type="subcellular location">
    <subcellularLocation>
        <location evidence="2">Cell junction</location>
        <location evidence="2">Focal adhesion</location>
    </subcellularLocation>
    <subcellularLocation>
        <location evidence="1">Cytoplasm</location>
        <location evidence="1">Cytoskeleton</location>
    </subcellularLocation>
</comment>
<dbReference type="GO" id="GO:0098609">
    <property type="term" value="P:cell-cell adhesion"/>
    <property type="evidence" value="ECO:0007669"/>
    <property type="project" value="TreeGrafter"/>
</dbReference>
<dbReference type="PROSITE" id="PS50023">
    <property type="entry name" value="LIM_DOMAIN_2"/>
    <property type="match status" value="2"/>
</dbReference>
<keyword evidence="5 13" id="KW-0479">Metal-binding</keyword>
<feature type="compositionally biased region" description="Low complexity" evidence="14">
    <location>
        <begin position="397"/>
        <end position="431"/>
    </location>
</feature>
<keyword evidence="4" id="KW-0963">Cytoplasm</keyword>
<dbReference type="PROSITE" id="PS00478">
    <property type="entry name" value="LIM_DOMAIN_1"/>
    <property type="match status" value="1"/>
</dbReference>
<evidence type="ECO:0000256" key="5">
    <source>
        <dbReference type="ARBA" id="ARBA00022723"/>
    </source>
</evidence>
<dbReference type="EMBL" id="CAJOBA010000040">
    <property type="protein sequence ID" value="CAF3497663.1"/>
    <property type="molecule type" value="Genomic_DNA"/>
</dbReference>
<dbReference type="FunFam" id="2.10.110.10:FF:000027">
    <property type="entry name" value="lipoma-preferred partner isoform X1"/>
    <property type="match status" value="1"/>
</dbReference>
<proteinExistence type="inferred from homology"/>
<evidence type="ECO:0000256" key="9">
    <source>
        <dbReference type="ARBA" id="ARBA00022949"/>
    </source>
</evidence>
<evidence type="ECO:0000256" key="11">
    <source>
        <dbReference type="ARBA" id="ARBA00023212"/>
    </source>
</evidence>
<keyword evidence="8" id="KW-0130">Cell adhesion</keyword>
<evidence type="ECO:0000259" key="15">
    <source>
        <dbReference type="PROSITE" id="PS50023"/>
    </source>
</evidence>
<evidence type="ECO:0000256" key="6">
    <source>
        <dbReference type="ARBA" id="ARBA00022737"/>
    </source>
</evidence>
<evidence type="ECO:0000313" key="17">
    <source>
        <dbReference type="EMBL" id="CAF3497663.1"/>
    </source>
</evidence>
<evidence type="ECO:0000313" key="16">
    <source>
        <dbReference type="EMBL" id="CAF0724679.1"/>
    </source>
</evidence>
<feature type="region of interest" description="Disordered" evidence="14">
    <location>
        <begin position="374"/>
        <end position="437"/>
    </location>
</feature>
<feature type="region of interest" description="Disordered" evidence="14">
    <location>
        <begin position="189"/>
        <end position="225"/>
    </location>
</feature>
<dbReference type="FunFam" id="2.10.110.10:FF:000047">
    <property type="entry name" value="lipoma-preferred partner isoform X1"/>
    <property type="match status" value="1"/>
</dbReference>
<gene>
    <name evidence="16" type="ORF">OVA965_LOCUS334</name>
    <name evidence="17" type="ORF">TMI583_LOCUS334</name>
</gene>
<evidence type="ECO:0000256" key="7">
    <source>
        <dbReference type="ARBA" id="ARBA00022833"/>
    </source>
</evidence>
<evidence type="ECO:0000256" key="4">
    <source>
        <dbReference type="ARBA" id="ARBA00022490"/>
    </source>
</evidence>
<keyword evidence="7 13" id="KW-0862">Zinc</keyword>
<accession>A0A8S2CQQ8</accession>
<keyword evidence="11" id="KW-0206">Cytoskeleton</keyword>
<name>A0A8S2CQQ8_9BILA</name>
<evidence type="ECO:0000256" key="1">
    <source>
        <dbReference type="ARBA" id="ARBA00004245"/>
    </source>
</evidence>
<protein>
    <recommendedName>
        <fullName evidence="12">Zyxin</fullName>
    </recommendedName>
</protein>
<dbReference type="Gene3D" id="2.10.110.10">
    <property type="entry name" value="Cysteine Rich Protein"/>
    <property type="match status" value="3"/>
</dbReference>
<evidence type="ECO:0000256" key="13">
    <source>
        <dbReference type="PROSITE-ProRule" id="PRU00125"/>
    </source>
</evidence>
<dbReference type="Proteomes" id="UP000677228">
    <property type="component" value="Unassembled WGS sequence"/>
</dbReference>
<feature type="domain" description="LIM zinc-binding" evidence="15">
    <location>
        <begin position="464"/>
        <end position="525"/>
    </location>
</feature>
<evidence type="ECO:0000256" key="2">
    <source>
        <dbReference type="ARBA" id="ARBA00004246"/>
    </source>
</evidence>
<feature type="domain" description="LIM zinc-binding" evidence="15">
    <location>
        <begin position="584"/>
        <end position="651"/>
    </location>
</feature>
<dbReference type="GO" id="GO:0001725">
    <property type="term" value="C:stress fiber"/>
    <property type="evidence" value="ECO:0007669"/>
    <property type="project" value="TreeGrafter"/>
</dbReference>
<dbReference type="PANTHER" id="PTHR24207">
    <property type="entry name" value="ZYX102 PROTEIN"/>
    <property type="match status" value="1"/>
</dbReference>
<dbReference type="SUPFAM" id="SSF57716">
    <property type="entry name" value="Glucocorticoid receptor-like (DNA-binding domain)"/>
    <property type="match status" value="3"/>
</dbReference>
<evidence type="ECO:0000256" key="3">
    <source>
        <dbReference type="ARBA" id="ARBA00009611"/>
    </source>
</evidence>
<keyword evidence="9" id="KW-0965">Cell junction</keyword>
<feature type="region of interest" description="Disordered" evidence="14">
    <location>
        <begin position="59"/>
        <end position="87"/>
    </location>
</feature>
<evidence type="ECO:0000256" key="12">
    <source>
        <dbReference type="ARBA" id="ARBA00039396"/>
    </source>
</evidence>
<reference evidence="16" key="1">
    <citation type="submission" date="2021-02" db="EMBL/GenBank/DDBJ databases">
        <authorList>
            <person name="Nowell W R."/>
        </authorList>
    </citation>
    <scope>NUCLEOTIDE SEQUENCE</scope>
</reference>
<dbReference type="CDD" id="cd09350">
    <property type="entry name" value="LIM1_TRIP6"/>
    <property type="match status" value="1"/>
</dbReference>
<feature type="compositionally biased region" description="Low complexity" evidence="14">
    <location>
        <begin position="655"/>
        <end position="674"/>
    </location>
</feature>
<dbReference type="GO" id="GO:0046872">
    <property type="term" value="F:metal ion binding"/>
    <property type="evidence" value="ECO:0007669"/>
    <property type="project" value="UniProtKB-KW"/>
</dbReference>
<evidence type="ECO:0000256" key="14">
    <source>
        <dbReference type="SAM" id="MobiDB-lite"/>
    </source>
</evidence>
<feature type="region of interest" description="Disordered" evidence="14">
    <location>
        <begin position="655"/>
        <end position="685"/>
    </location>
</feature>
<dbReference type="EMBL" id="CAJNOK010000040">
    <property type="protein sequence ID" value="CAF0724679.1"/>
    <property type="molecule type" value="Genomic_DNA"/>
</dbReference>
<evidence type="ECO:0000256" key="10">
    <source>
        <dbReference type="ARBA" id="ARBA00023038"/>
    </source>
</evidence>
<dbReference type="AlphaFoldDB" id="A0A8S2CQQ8"/>
<keyword evidence="6" id="KW-0677">Repeat</keyword>
<dbReference type="Proteomes" id="UP000682733">
    <property type="component" value="Unassembled WGS sequence"/>
</dbReference>
<dbReference type="FunFam" id="2.10.110.10:FF:000057">
    <property type="entry name" value="Zyxin"/>
    <property type="match status" value="1"/>
</dbReference>
<comment type="similarity">
    <text evidence="3">Belongs to the zyxin/ajuba family.</text>
</comment>
<dbReference type="GO" id="GO:0005925">
    <property type="term" value="C:focal adhesion"/>
    <property type="evidence" value="ECO:0007669"/>
    <property type="project" value="UniProtKB-SubCell"/>
</dbReference>
<dbReference type="Pfam" id="PF00412">
    <property type="entry name" value="LIM"/>
    <property type="match status" value="3"/>
</dbReference>
<dbReference type="SMART" id="SM00132">
    <property type="entry name" value="LIM"/>
    <property type="match status" value="3"/>
</dbReference>
<sequence length="685" mass="76482">MTSKGFVQTQAQQFNRHQLPQNFTNDTTESLRSKLTSPETINDQFNTLSLLSSTPLSSTVSLSSRPFHRQTTFSPPPNFGRSINTNHHNSQRRYSVNNQHQNAVNDNNELEHYYPLKTKSYSNDNDESSDESISIEFPPPPLEFLTLSSDGHTKNEKKNVYSLTTKQTCLPAQTAPENSFFRTVVHKSDSGSSLSNSYQSDLESSSPVSMNQQHPSDRKTPTSRALISVSSSQTPFIRIAAGSPTRSEIRVSASPKSTSFHEIRILRPDSPSIILNRNQIGNGTAAISSGSGGRFHISVGAPNHNHYPQQQSESFLFQQPISVHGRTSSAFRHIEVPFQRENNDYQNNQHTSNLISNHLKPLFAYGNNNNTNNINTSIIDRRSPVPSQQRPVSRGATSSFTLSTLPPSTPAPSSSSVSSLSQSVPSTSLSSGQGVSMGKEAEIDQLTKILMKSMNVSNKPNFFGMCARCNDEIIGQENGLVAMDRMYHVGCFTCSMCACRLRGMHFYAMENKPYCESCYINSLEKCITCSRPVTDRILRATGKPYHPECFKCVSCAKSLDGIPFTVDAIMQIHCIDCFHKKFAPRCYACHQSILPIPGQEETIRIVALDRSYHVDCYRCEDCQIQFATDEGCYPLNDHILCIQCNRNRMHSLSNNNQKNNSTSIINNNNNNNNNHYHLQNDTDDL</sequence>
<evidence type="ECO:0000256" key="8">
    <source>
        <dbReference type="ARBA" id="ARBA00022889"/>
    </source>
</evidence>
<keyword evidence="10 13" id="KW-0440">LIM domain</keyword>
<dbReference type="PANTHER" id="PTHR24207:SF2">
    <property type="entry name" value="ZYX102 PROTEIN"/>
    <property type="match status" value="1"/>
</dbReference>
<evidence type="ECO:0000313" key="18">
    <source>
        <dbReference type="Proteomes" id="UP000677228"/>
    </source>
</evidence>
<comment type="caution">
    <text evidence="16">The sequence shown here is derived from an EMBL/GenBank/DDBJ whole genome shotgun (WGS) entry which is preliminary data.</text>
</comment>